<evidence type="ECO:0000313" key="3">
    <source>
        <dbReference type="EMBL" id="CCC42720.1"/>
    </source>
</evidence>
<evidence type="ECO:0000259" key="1">
    <source>
        <dbReference type="Pfam" id="PF01548"/>
    </source>
</evidence>
<dbReference type="InterPro" id="IPR003346">
    <property type="entry name" value="Transposase_20"/>
</dbReference>
<dbReference type="PANTHER" id="PTHR33055:SF15">
    <property type="entry name" value="TRANSPOSASE-RELATED"/>
    <property type="match status" value="1"/>
</dbReference>
<dbReference type="Pfam" id="PF01548">
    <property type="entry name" value="DEDD_Tnp_IS110"/>
    <property type="match status" value="1"/>
</dbReference>
<dbReference type="RefSeq" id="WP_014000200.1">
    <property type="nucleotide sequence ID" value="NC_015848.1"/>
</dbReference>
<dbReference type="GO" id="GO:0003677">
    <property type="term" value="F:DNA binding"/>
    <property type="evidence" value="ECO:0007669"/>
    <property type="project" value="InterPro"/>
</dbReference>
<dbReference type="Pfam" id="PF02371">
    <property type="entry name" value="Transposase_20"/>
    <property type="match status" value="1"/>
</dbReference>
<accession>A0AB72XPG5</accession>
<proteinExistence type="predicted"/>
<dbReference type="PANTHER" id="PTHR33055">
    <property type="entry name" value="TRANSPOSASE FOR INSERTION SEQUENCE ELEMENT IS1111A"/>
    <property type="match status" value="1"/>
</dbReference>
<protein>
    <submittedName>
        <fullName evidence="4">Transposase IS116/IS110/IS902 family protein</fullName>
    </submittedName>
</protein>
<dbReference type="Proteomes" id="UP000008896">
    <property type="component" value="Chromosome"/>
</dbReference>
<dbReference type="GO" id="GO:0006313">
    <property type="term" value="P:DNA transposition"/>
    <property type="evidence" value="ECO:0007669"/>
    <property type="project" value="InterPro"/>
</dbReference>
<evidence type="ECO:0000313" key="4">
    <source>
        <dbReference type="EMBL" id="CCC45589.1"/>
    </source>
</evidence>
<organism evidence="4 5">
    <name type="scientific">Mycobacterium canettii (strain CIPT 140010059)</name>
    <dbReference type="NCBI Taxonomy" id="1048245"/>
    <lineage>
        <taxon>Bacteria</taxon>
        <taxon>Bacillati</taxon>
        <taxon>Actinomycetota</taxon>
        <taxon>Actinomycetes</taxon>
        <taxon>Mycobacteriales</taxon>
        <taxon>Mycobacteriaceae</taxon>
        <taxon>Mycobacterium</taxon>
        <taxon>Mycobacterium tuberculosis complex</taxon>
    </lineage>
</organism>
<dbReference type="EMBL" id="HE572590">
    <property type="protein sequence ID" value="CCC45589.1"/>
    <property type="molecule type" value="Genomic_DNA"/>
</dbReference>
<dbReference type="InterPro" id="IPR002525">
    <property type="entry name" value="Transp_IS110-like_N"/>
</dbReference>
<reference evidence="4 5" key="3">
    <citation type="journal article" date="2013" name="Nat. Genet.">
        <title>Genomic analysis of smooth tubercle bacilli provides insights into ancestry and pathoadaptation of Mycobacterium tuberculosis.</title>
        <authorList>
            <person name="Supply P."/>
            <person name="Marceau M."/>
            <person name="Mangenot S."/>
            <person name="Roche D."/>
            <person name="Rouanet C."/>
            <person name="Khanna V."/>
            <person name="Majlessi L."/>
            <person name="Criscuolo A."/>
            <person name="Tap J."/>
            <person name="Pawlik A."/>
            <person name="Fiette L."/>
            <person name="Orgeur M."/>
            <person name="Fabre M."/>
            <person name="Parmentier C."/>
            <person name="Frigui W."/>
            <person name="Simeone R."/>
            <person name="Boritsch E.C."/>
            <person name="Debrie A.S."/>
            <person name="Willery E."/>
            <person name="Walker D."/>
            <person name="Quail M.A."/>
            <person name="Ma L."/>
            <person name="Bouchier C."/>
            <person name="Salvignol G."/>
            <person name="Sayes F."/>
            <person name="Cascioferro A."/>
            <person name="Seemann T."/>
            <person name="Barbe V."/>
            <person name="Locht C."/>
            <person name="Gutierrez M.C."/>
            <person name="Leclerc C."/>
            <person name="Bentley S.D."/>
            <person name="Stinear T.P."/>
            <person name="Brisse S."/>
            <person name="Medigue C."/>
            <person name="Parkhill J."/>
            <person name="Cruveiller S."/>
            <person name="Brosch R."/>
        </authorList>
    </citation>
    <scope>NUCLEOTIDE SEQUENCE [LARGE SCALE GENOMIC DNA]</scope>
    <source>
        <strain evidence="4 5">CIPT 140010059</strain>
    </source>
</reference>
<reference evidence="4 5" key="2">
    <citation type="journal article" date="2012" name="PLoS Negl. Trop. Dis.">
        <title>The Genome of Mycobacterium Africanum West African 2 Reveals a Lineage-Specific Locus and Genome Erosion Common to the M. tuberculosis Complex.</title>
        <authorList>
            <person name="Bentley S.D."/>
            <person name="Comas I."/>
            <person name="Bryant J.M."/>
            <person name="Walker D."/>
            <person name="Smith N.H."/>
            <person name="Harris S.R."/>
            <person name="Thurston S."/>
            <person name="Gagneux S."/>
            <person name="Wood J."/>
            <person name="Antonio M."/>
            <person name="Quail M.A."/>
            <person name="Gehre F."/>
            <person name="Adegbola R.A."/>
            <person name="Parkhill J."/>
            <person name="de Jong B.C."/>
        </authorList>
    </citation>
    <scope>NUCLEOTIDE SEQUENCE [LARGE SCALE GENOMIC DNA]</scope>
    <source>
        <strain evidence="4 5">CIPT 140010059</strain>
    </source>
</reference>
<gene>
    <name evidence="3" type="ordered locus">MCAN_03801</name>
    <name evidence="4" type="ordered locus">MCAN_32581</name>
</gene>
<dbReference type="InterPro" id="IPR047650">
    <property type="entry name" value="Transpos_IS110"/>
</dbReference>
<feature type="domain" description="Transposase IS110-like N-terminal" evidence="1">
    <location>
        <begin position="9"/>
        <end position="156"/>
    </location>
</feature>
<dbReference type="GeneID" id="45427232"/>
<sequence>MELLHERCAGLDIGKKDLKACVRTPSPKGRRSRSQEIRTYVTTTNALLELRDWLIAERVSLVVMEATGDYWRAAFYLLEGDLNVVLVNAAHAKGLPGRKSDVCDAAWLCQLGECGLLRASFVPPEPIRQLRDLTRYRTTLLAERTREAQRLEKELEDAGIKLSSVATDILGVSGRAMLAALIDGERDPAVLAEMAKARMRPKIPQLVQALTGNFGEHHAFLCRLHLQRIDQLTAAIGELSARIEEQMRPFARQLERLATIPGVGQSVAEVIVAETGADMTRFRTAAHLASWAGVCPGQHESAGKRRSGKTRHGNRWLVGALGTAAMAAVRTKDTTYLGARYQRLAHRLGKKKALVAIEHSILIAVWHMLTDDVDYADLGGDYFARLDPELAMRRIVRQANALGFTVRFDPIQAA</sequence>
<dbReference type="AlphaFoldDB" id="A0AB72XPG5"/>
<dbReference type="GO" id="GO:0004803">
    <property type="term" value="F:transposase activity"/>
    <property type="evidence" value="ECO:0007669"/>
    <property type="project" value="InterPro"/>
</dbReference>
<reference evidence="4" key="1">
    <citation type="submission" date="2011-06" db="EMBL/GenBank/DDBJ databases">
        <authorList>
            <person name="Aslett M."/>
        </authorList>
    </citation>
    <scope>NUCLEOTIDE SEQUENCE</scope>
    <source>
        <strain evidence="4">CIPT 140010059</strain>
    </source>
</reference>
<evidence type="ECO:0000313" key="5">
    <source>
        <dbReference type="Proteomes" id="UP000008896"/>
    </source>
</evidence>
<feature type="domain" description="Transposase IS116/IS110/IS902 C-terminal" evidence="2">
    <location>
        <begin position="255"/>
        <end position="333"/>
    </location>
</feature>
<dbReference type="KEGG" id="mce:MCAN_32581"/>
<dbReference type="EMBL" id="HE572590">
    <property type="protein sequence ID" value="CCC42720.1"/>
    <property type="molecule type" value="Genomic_DNA"/>
</dbReference>
<name>A0AB72XPG5_MYCCP</name>
<evidence type="ECO:0000259" key="2">
    <source>
        <dbReference type="Pfam" id="PF02371"/>
    </source>
</evidence>
<dbReference type="KEGG" id="mce:MCAN_03801"/>
<dbReference type="NCBIfam" id="NF033542">
    <property type="entry name" value="transpos_IS110"/>
    <property type="match status" value="1"/>
</dbReference>